<evidence type="ECO:0000256" key="1">
    <source>
        <dbReference type="ARBA" id="ARBA00007905"/>
    </source>
</evidence>
<evidence type="ECO:0000256" key="4">
    <source>
        <dbReference type="ARBA" id="ARBA00025065"/>
    </source>
</evidence>
<evidence type="ECO:0000256" key="3">
    <source>
        <dbReference type="ARBA" id="ARBA00023002"/>
    </source>
</evidence>
<dbReference type="AlphaFoldDB" id="A0A8J8WL91"/>
<proteinExistence type="inferred from homology"/>
<dbReference type="PANTHER" id="PTHR43827">
    <property type="entry name" value="2,5-DIKETO-D-GLUCONIC ACID REDUCTASE"/>
    <property type="match status" value="1"/>
</dbReference>
<dbReference type="PROSITE" id="PS00063">
    <property type="entry name" value="ALDOKETO_REDUCTASE_3"/>
    <property type="match status" value="1"/>
</dbReference>
<evidence type="ECO:0000313" key="8">
    <source>
        <dbReference type="EMBL" id="KAF7717532.1"/>
    </source>
</evidence>
<dbReference type="Gene3D" id="3.20.20.100">
    <property type="entry name" value="NADP-dependent oxidoreductase domain"/>
    <property type="match status" value="1"/>
</dbReference>
<dbReference type="GO" id="GO:0016491">
    <property type="term" value="F:oxidoreductase activity"/>
    <property type="evidence" value="ECO:0007669"/>
    <property type="project" value="UniProtKB-KW"/>
</dbReference>
<dbReference type="FunFam" id="3.20.20.100:FF:000015">
    <property type="entry name" value="Oxidoreductase, aldo/keto reductase family"/>
    <property type="match status" value="1"/>
</dbReference>
<keyword evidence="3" id="KW-0560">Oxidoreductase</keyword>
<comment type="caution">
    <text evidence="8">The sequence shown here is derived from an EMBL/GenBank/DDBJ whole genome shotgun (WGS) entry which is preliminary data.</text>
</comment>
<evidence type="ECO:0000256" key="2">
    <source>
        <dbReference type="ARBA" id="ARBA00012845"/>
    </source>
</evidence>
<evidence type="ECO:0000313" key="9">
    <source>
        <dbReference type="Proteomes" id="UP000631181"/>
    </source>
</evidence>
<dbReference type="Proteomes" id="UP000631181">
    <property type="component" value="Unassembled WGS sequence"/>
</dbReference>
<dbReference type="InterPro" id="IPR036812">
    <property type="entry name" value="NAD(P)_OxRdtase_dom_sf"/>
</dbReference>
<comment type="catalytic activity">
    <reaction evidence="6">
        <text>xylitol + NAD(+) = D-xylose + NADH + H(+)</text>
        <dbReference type="Rhea" id="RHEA:27441"/>
        <dbReference type="ChEBI" id="CHEBI:15378"/>
        <dbReference type="ChEBI" id="CHEBI:17151"/>
        <dbReference type="ChEBI" id="CHEBI:53455"/>
        <dbReference type="ChEBI" id="CHEBI:57540"/>
        <dbReference type="ChEBI" id="CHEBI:57945"/>
        <dbReference type="EC" id="1.1.1.307"/>
    </reaction>
</comment>
<dbReference type="CDD" id="cd19071">
    <property type="entry name" value="AKR_AKR1-5-like"/>
    <property type="match status" value="1"/>
</dbReference>
<dbReference type="EMBL" id="WIWV01000026">
    <property type="protein sequence ID" value="KAF7717532.1"/>
    <property type="molecule type" value="Genomic_DNA"/>
</dbReference>
<dbReference type="PRINTS" id="PR00069">
    <property type="entry name" value="ALDKETRDTASE"/>
</dbReference>
<dbReference type="EC" id="1.1.1.307" evidence="2"/>
<dbReference type="InterPro" id="IPR018170">
    <property type="entry name" value="Aldo/ket_reductase_CS"/>
</dbReference>
<organism evidence="8 9">
    <name type="scientific">Penicillium ucsense</name>
    <dbReference type="NCBI Taxonomy" id="2839758"/>
    <lineage>
        <taxon>Eukaryota</taxon>
        <taxon>Fungi</taxon>
        <taxon>Dikarya</taxon>
        <taxon>Ascomycota</taxon>
        <taxon>Pezizomycotina</taxon>
        <taxon>Eurotiomycetes</taxon>
        <taxon>Eurotiomycetidae</taxon>
        <taxon>Eurotiales</taxon>
        <taxon>Aspergillaceae</taxon>
        <taxon>Penicillium</taxon>
    </lineage>
</organism>
<gene>
    <name evidence="8" type="ORF">PECM_004190</name>
</gene>
<dbReference type="Pfam" id="PF00248">
    <property type="entry name" value="Aldo_ket_red"/>
    <property type="match status" value="1"/>
</dbReference>
<comment type="similarity">
    <text evidence="1">Belongs to the aldo/keto reductase family.</text>
</comment>
<dbReference type="InterPro" id="IPR023210">
    <property type="entry name" value="NADP_OxRdtase_dom"/>
</dbReference>
<evidence type="ECO:0000256" key="5">
    <source>
        <dbReference type="ARBA" id="ARBA00047534"/>
    </source>
</evidence>
<evidence type="ECO:0000256" key="6">
    <source>
        <dbReference type="ARBA" id="ARBA00049485"/>
    </source>
</evidence>
<protein>
    <recommendedName>
        <fullName evidence="2">D-xylose reductase [NAD(P)H]</fullName>
        <ecNumber evidence="2">1.1.1.307</ecNumber>
    </recommendedName>
</protein>
<sequence>MATAANSRIRLASGHEIPRLGFGVYKTPPEDSYRCCLEAFQASYRHIDSAAAYKNEAGCGSAIRDSKIPREEIFFTSKVINISYDGAKETIDQTLTLTGLDYVDLMLLHKPMGGSENRKGAWKALVEAVEAGKVRSIGVSNYGVHHLEELQQHMRELQAERGGKNKGGTLSVNQVELHPWLARKELVDWCENNGIALQAYSPIVRGARFEEPYLQTLAKKYDKTPAQILIRWSLDKGFIPLPKSVTPDRIKANAQVFDFELTPSEVQELETEEYSPSPVDIHAFANTHARSSYQHTALHTGNADAGLLPLGRKSRLYMYYIQETDLEPAGTRMSEMTLTEPQLLRASALKDRLIRQAMCSAYARLPANSQSVLRGIKLCIAMSMAVFVSR</sequence>
<dbReference type="PROSITE" id="PS00062">
    <property type="entry name" value="ALDOKETO_REDUCTASE_2"/>
    <property type="match status" value="1"/>
</dbReference>
<reference evidence="8" key="1">
    <citation type="journal article" date="2020" name="Front. Microbiol.">
        <title>Gene regulatory networks of Penicillium echinulatum 2HH and Penicillium oxalicum 114-2 inferred by a computational biology approach.</title>
        <authorList>
            <person name="Lenz A.R."/>
            <person name="Galan-Vasquez E."/>
            <person name="Balbinot E."/>
            <person name="De Abreu F.P."/>
            <person name="De Oliveira N.S."/>
            <person name="Da Rosa L.O."/>
            <person name="De Avila E Silva S."/>
            <person name="Camassola M."/>
            <person name="Dillon A.J.P."/>
            <person name="Perez-Rueda E."/>
        </authorList>
    </citation>
    <scope>NUCLEOTIDE SEQUENCE</scope>
    <source>
        <strain evidence="8">S1M29</strain>
    </source>
</reference>
<dbReference type="PANTHER" id="PTHR43827:SF13">
    <property type="entry name" value="ALDO_KETO REDUCTASE FAMILY PROTEIN"/>
    <property type="match status" value="1"/>
</dbReference>
<comment type="function">
    <text evidence="4">Catalyzes the initial reaction in the xylose utilization pathway by reducing D-xylose into xylitol. Xylose is a major component of hemicelluloses such as xylan. Most fungi utilize D-xylose via three enzymatic reactions, xylose reductase (XR), xylitol dehydrogenase (XDH), and xylulokinase, to form xylulose 5-phosphate, which enters pentose phosphate pathway.</text>
</comment>
<keyword evidence="9" id="KW-1185">Reference proteome</keyword>
<evidence type="ECO:0000259" key="7">
    <source>
        <dbReference type="Pfam" id="PF00248"/>
    </source>
</evidence>
<dbReference type="OrthoDB" id="416253at2759"/>
<comment type="catalytic activity">
    <reaction evidence="5">
        <text>xylitol + NADP(+) = D-xylose + NADPH + H(+)</text>
        <dbReference type="Rhea" id="RHEA:27445"/>
        <dbReference type="ChEBI" id="CHEBI:15378"/>
        <dbReference type="ChEBI" id="CHEBI:17151"/>
        <dbReference type="ChEBI" id="CHEBI:53455"/>
        <dbReference type="ChEBI" id="CHEBI:57783"/>
        <dbReference type="ChEBI" id="CHEBI:58349"/>
        <dbReference type="EC" id="1.1.1.307"/>
    </reaction>
</comment>
<dbReference type="SUPFAM" id="SSF51430">
    <property type="entry name" value="NAD(P)-linked oxidoreductase"/>
    <property type="match status" value="1"/>
</dbReference>
<feature type="domain" description="NADP-dependent oxidoreductase" evidence="7">
    <location>
        <begin position="26"/>
        <end position="270"/>
    </location>
</feature>
<dbReference type="InterPro" id="IPR020471">
    <property type="entry name" value="AKR"/>
</dbReference>
<accession>A0A8J8WL91</accession>
<name>A0A8J8WL91_9EURO</name>